<evidence type="ECO:0000256" key="4">
    <source>
        <dbReference type="ARBA" id="ARBA00022475"/>
    </source>
</evidence>
<comment type="subcellular location">
    <subcellularLocation>
        <location evidence="2">Cell inner membrane</location>
        <topology evidence="2">Multi-pass membrane protein</topology>
    </subcellularLocation>
</comment>
<dbReference type="InterPro" id="IPR038421">
    <property type="entry name" value="RisS_PPD_sf"/>
</dbReference>
<dbReference type="PANTHER" id="PTHR44936">
    <property type="entry name" value="SENSOR PROTEIN CREC"/>
    <property type="match status" value="1"/>
</dbReference>
<dbReference type="InterPro" id="IPR036890">
    <property type="entry name" value="HATPase_C_sf"/>
</dbReference>
<dbReference type="GO" id="GO:0005886">
    <property type="term" value="C:plasma membrane"/>
    <property type="evidence" value="ECO:0007669"/>
    <property type="project" value="UniProtKB-SubCell"/>
</dbReference>
<dbReference type="InterPro" id="IPR003594">
    <property type="entry name" value="HATPase_dom"/>
</dbReference>
<evidence type="ECO:0000259" key="16">
    <source>
        <dbReference type="PROSITE" id="PS50109"/>
    </source>
</evidence>
<keyword evidence="4" id="KW-1003">Cell membrane</keyword>
<dbReference type="GO" id="GO:0000155">
    <property type="term" value="F:phosphorelay sensor kinase activity"/>
    <property type="evidence" value="ECO:0007669"/>
    <property type="project" value="InterPro"/>
</dbReference>
<dbReference type="PANTHER" id="PTHR44936:SF5">
    <property type="entry name" value="SENSOR HISTIDINE KINASE ENVZ"/>
    <property type="match status" value="1"/>
</dbReference>
<dbReference type="OrthoDB" id="9804645at2"/>
<keyword evidence="6" id="KW-0597">Phosphoprotein</keyword>
<keyword evidence="14 15" id="KW-0472">Membrane</keyword>
<dbReference type="SUPFAM" id="SSF158472">
    <property type="entry name" value="HAMP domain-like"/>
    <property type="match status" value="1"/>
</dbReference>
<reference evidence="18 19" key="1">
    <citation type="submission" date="2019-11" db="EMBL/GenBank/DDBJ databases">
        <title>Type strains purchased from KCTC, JCM and DSMZ.</title>
        <authorList>
            <person name="Lu H."/>
        </authorList>
    </citation>
    <scope>NUCLEOTIDE SEQUENCE [LARGE SCALE GENOMIC DNA]</scope>
    <source>
        <strain evidence="18 19">JCM 31587</strain>
    </source>
</reference>
<dbReference type="PROSITE" id="PS50109">
    <property type="entry name" value="HIS_KIN"/>
    <property type="match status" value="1"/>
</dbReference>
<feature type="transmembrane region" description="Helical" evidence="15">
    <location>
        <begin position="159"/>
        <end position="181"/>
    </location>
</feature>
<dbReference type="Pfam" id="PF02518">
    <property type="entry name" value="HATPase_c"/>
    <property type="match status" value="1"/>
</dbReference>
<dbReference type="AlphaFoldDB" id="A0A6L6QG54"/>
<evidence type="ECO:0000259" key="17">
    <source>
        <dbReference type="PROSITE" id="PS50885"/>
    </source>
</evidence>
<dbReference type="InterPro" id="IPR003660">
    <property type="entry name" value="HAMP_dom"/>
</dbReference>
<dbReference type="CDD" id="cd00082">
    <property type="entry name" value="HisKA"/>
    <property type="match status" value="1"/>
</dbReference>
<evidence type="ECO:0000313" key="19">
    <source>
        <dbReference type="Proteomes" id="UP000472320"/>
    </source>
</evidence>
<dbReference type="SMART" id="SM00304">
    <property type="entry name" value="HAMP"/>
    <property type="match status" value="1"/>
</dbReference>
<comment type="caution">
    <text evidence="18">The sequence shown here is derived from an EMBL/GenBank/DDBJ whole genome shotgun (WGS) entry which is preliminary data.</text>
</comment>
<dbReference type="Gene3D" id="1.10.287.130">
    <property type="match status" value="1"/>
</dbReference>
<dbReference type="PROSITE" id="PS50885">
    <property type="entry name" value="HAMP"/>
    <property type="match status" value="1"/>
</dbReference>
<dbReference type="PRINTS" id="PR00344">
    <property type="entry name" value="BCTRLSENSOR"/>
</dbReference>
<keyword evidence="8 15" id="KW-0812">Transmembrane</keyword>
<dbReference type="EMBL" id="WNKX01000007">
    <property type="protein sequence ID" value="MTW11332.1"/>
    <property type="molecule type" value="Genomic_DNA"/>
</dbReference>
<keyword evidence="11" id="KW-0067">ATP-binding</keyword>
<dbReference type="SUPFAM" id="SSF55874">
    <property type="entry name" value="ATPase domain of HSP90 chaperone/DNA topoisomerase II/histidine kinase"/>
    <property type="match status" value="1"/>
</dbReference>
<evidence type="ECO:0000256" key="6">
    <source>
        <dbReference type="ARBA" id="ARBA00022553"/>
    </source>
</evidence>
<keyword evidence="12 15" id="KW-1133">Transmembrane helix</keyword>
<dbReference type="CDD" id="cd06225">
    <property type="entry name" value="HAMP"/>
    <property type="match status" value="1"/>
</dbReference>
<dbReference type="InterPro" id="IPR032408">
    <property type="entry name" value="RisS_PPD"/>
</dbReference>
<dbReference type="SMART" id="SM00387">
    <property type="entry name" value="HATPase_c"/>
    <property type="match status" value="1"/>
</dbReference>
<dbReference type="InterPro" id="IPR003661">
    <property type="entry name" value="HisK_dim/P_dom"/>
</dbReference>
<feature type="domain" description="Histidine kinase" evidence="16">
    <location>
        <begin position="239"/>
        <end position="448"/>
    </location>
</feature>
<evidence type="ECO:0000256" key="9">
    <source>
        <dbReference type="ARBA" id="ARBA00022741"/>
    </source>
</evidence>
<dbReference type="Proteomes" id="UP000472320">
    <property type="component" value="Unassembled WGS sequence"/>
</dbReference>
<dbReference type="InterPro" id="IPR036097">
    <property type="entry name" value="HisK_dim/P_sf"/>
</dbReference>
<evidence type="ECO:0000256" key="11">
    <source>
        <dbReference type="ARBA" id="ARBA00022840"/>
    </source>
</evidence>
<evidence type="ECO:0000256" key="10">
    <source>
        <dbReference type="ARBA" id="ARBA00022777"/>
    </source>
</evidence>
<protein>
    <recommendedName>
        <fullName evidence="3">histidine kinase</fullName>
        <ecNumber evidence="3">2.7.13.3</ecNumber>
    </recommendedName>
</protein>
<evidence type="ECO:0000256" key="3">
    <source>
        <dbReference type="ARBA" id="ARBA00012438"/>
    </source>
</evidence>
<evidence type="ECO:0000256" key="15">
    <source>
        <dbReference type="SAM" id="Phobius"/>
    </source>
</evidence>
<dbReference type="InterPro" id="IPR005467">
    <property type="entry name" value="His_kinase_dom"/>
</dbReference>
<evidence type="ECO:0000256" key="5">
    <source>
        <dbReference type="ARBA" id="ARBA00022519"/>
    </source>
</evidence>
<evidence type="ECO:0000256" key="2">
    <source>
        <dbReference type="ARBA" id="ARBA00004429"/>
    </source>
</evidence>
<keyword evidence="19" id="KW-1185">Reference proteome</keyword>
<keyword evidence="7" id="KW-0808">Transferase</keyword>
<comment type="catalytic activity">
    <reaction evidence="1">
        <text>ATP + protein L-histidine = ADP + protein N-phospho-L-histidine.</text>
        <dbReference type="EC" id="2.7.13.3"/>
    </reaction>
</comment>
<organism evidence="18 19">
    <name type="scientific">Massilia eburnea</name>
    <dbReference type="NCBI Taxonomy" id="1776165"/>
    <lineage>
        <taxon>Bacteria</taxon>
        <taxon>Pseudomonadati</taxon>
        <taxon>Pseudomonadota</taxon>
        <taxon>Betaproteobacteria</taxon>
        <taxon>Burkholderiales</taxon>
        <taxon>Oxalobacteraceae</taxon>
        <taxon>Telluria group</taxon>
        <taxon>Massilia</taxon>
    </lineage>
</organism>
<sequence length="448" mass="49251">MKFRLPRPASLTSGLFWRTFLMLSVLITLSMSAWFGMVNYLQREPLAQQTAAQVVSVVTITRAALTHSAPDLRRELLFELVSNEGIRVFTMEDDDEVAPAPSSGLMSDIHALVRAKLGADTRFSSEVNGVPGYWVSFKIADDRYWLMMERERLQSPVEWLGWAGVVSVVSLLGAALISSLINLPLKRLTEAARQIAQGNHPDPLPEVGPQEVRQANRSFNQMVDDLEQVESDRAVILAGISHDLRTPLARMQLEVEMANLSQEAREGMQSDIAQMDAIIAQFLDYAKPTEASSFINVDMVALLSDCAHEAGRQADVKMTAELPEHAQVLGNATDLKRVIANLVENARRYGKTPGTDVAEVDIKCTVRGMHTAKRVVVEVQDHGVGVPDEQIAQLLKPFTRLDTARGQANGAGLGLAIVDRVLSRHEAELEVANREGGGLKFTITLRAL</sequence>
<keyword evidence="5" id="KW-0997">Cell inner membrane</keyword>
<dbReference type="Pfam" id="PF00672">
    <property type="entry name" value="HAMP"/>
    <property type="match status" value="1"/>
</dbReference>
<feature type="transmembrane region" description="Helical" evidence="15">
    <location>
        <begin position="20"/>
        <end position="41"/>
    </location>
</feature>
<evidence type="ECO:0000256" key="1">
    <source>
        <dbReference type="ARBA" id="ARBA00000085"/>
    </source>
</evidence>
<evidence type="ECO:0000256" key="14">
    <source>
        <dbReference type="ARBA" id="ARBA00023136"/>
    </source>
</evidence>
<gene>
    <name evidence="18" type="ORF">GM658_12075</name>
</gene>
<name>A0A6L6QG54_9BURK</name>
<dbReference type="Gene3D" id="3.30.450.300">
    <property type="entry name" value="Sensor histidine kinase RisS, periplasmic domain"/>
    <property type="match status" value="1"/>
</dbReference>
<dbReference type="Gene3D" id="3.30.565.10">
    <property type="entry name" value="Histidine kinase-like ATPase, C-terminal domain"/>
    <property type="match status" value="1"/>
</dbReference>
<accession>A0A6L6QG54</accession>
<evidence type="ECO:0000256" key="12">
    <source>
        <dbReference type="ARBA" id="ARBA00022989"/>
    </source>
</evidence>
<keyword evidence="13" id="KW-0902">Two-component regulatory system</keyword>
<dbReference type="InterPro" id="IPR050980">
    <property type="entry name" value="2C_sensor_his_kinase"/>
</dbReference>
<feature type="domain" description="HAMP" evidence="17">
    <location>
        <begin position="179"/>
        <end position="231"/>
    </location>
</feature>
<dbReference type="SUPFAM" id="SSF47384">
    <property type="entry name" value="Homodimeric domain of signal transducing histidine kinase"/>
    <property type="match status" value="1"/>
</dbReference>
<dbReference type="SMART" id="SM00388">
    <property type="entry name" value="HisKA"/>
    <property type="match status" value="1"/>
</dbReference>
<dbReference type="EC" id="2.7.13.3" evidence="3"/>
<dbReference type="Pfam" id="PF16524">
    <property type="entry name" value="RisS_PPD"/>
    <property type="match status" value="1"/>
</dbReference>
<keyword evidence="9" id="KW-0547">Nucleotide-binding</keyword>
<keyword evidence="10" id="KW-0418">Kinase</keyword>
<evidence type="ECO:0000256" key="8">
    <source>
        <dbReference type="ARBA" id="ARBA00022692"/>
    </source>
</evidence>
<dbReference type="GO" id="GO:0005524">
    <property type="term" value="F:ATP binding"/>
    <property type="evidence" value="ECO:0007669"/>
    <property type="project" value="UniProtKB-KW"/>
</dbReference>
<evidence type="ECO:0000313" key="18">
    <source>
        <dbReference type="EMBL" id="MTW11332.1"/>
    </source>
</evidence>
<evidence type="ECO:0000256" key="13">
    <source>
        <dbReference type="ARBA" id="ARBA00023012"/>
    </source>
</evidence>
<evidence type="ECO:0000256" key="7">
    <source>
        <dbReference type="ARBA" id="ARBA00022679"/>
    </source>
</evidence>
<dbReference type="Pfam" id="PF00512">
    <property type="entry name" value="HisKA"/>
    <property type="match status" value="1"/>
</dbReference>
<dbReference type="Gene3D" id="1.10.8.500">
    <property type="entry name" value="HAMP domain in histidine kinase"/>
    <property type="match status" value="1"/>
</dbReference>
<proteinExistence type="predicted"/>
<dbReference type="RefSeq" id="WP_155454285.1">
    <property type="nucleotide sequence ID" value="NZ_WNKX01000007.1"/>
</dbReference>
<dbReference type="InterPro" id="IPR004358">
    <property type="entry name" value="Sig_transdc_His_kin-like_C"/>
</dbReference>